<comment type="caution">
    <text evidence="12">The sequence shown here is derived from an EMBL/GenBank/DDBJ whole genome shotgun (WGS) entry which is preliminary data.</text>
</comment>
<accession>A0A292YU70</accession>
<feature type="binding site" evidence="10">
    <location>
        <position position="263"/>
    </location>
    <ligand>
        <name>NAD(+)</name>
        <dbReference type="ChEBI" id="CHEBI:57540"/>
    </ligand>
</feature>
<keyword evidence="4 7" id="KW-0560">Oxidoreductase</keyword>
<evidence type="ECO:0000313" key="12">
    <source>
        <dbReference type="EMBL" id="GAX92004.1"/>
    </source>
</evidence>
<evidence type="ECO:0000256" key="9">
    <source>
        <dbReference type="PIRSR" id="PIRSR500134-2"/>
    </source>
</evidence>
<keyword evidence="5 7" id="KW-0520">NAD</keyword>
<dbReference type="InterPro" id="IPR008927">
    <property type="entry name" value="6-PGluconate_DH-like_C_sf"/>
</dbReference>
<evidence type="ECO:0000256" key="5">
    <source>
        <dbReference type="ARBA" id="ARBA00023027"/>
    </source>
</evidence>
<evidence type="ECO:0000313" key="13">
    <source>
        <dbReference type="Proteomes" id="UP000217785"/>
    </source>
</evidence>
<dbReference type="Pfam" id="PF03720">
    <property type="entry name" value="UDPG_MGDP_dh_C"/>
    <property type="match status" value="1"/>
</dbReference>
<dbReference type="InterPro" id="IPR001732">
    <property type="entry name" value="UDP-Glc/GDP-Man_DH_N"/>
</dbReference>
<keyword evidence="13" id="KW-1185">Reference proteome</keyword>
<dbReference type="InterPro" id="IPR036291">
    <property type="entry name" value="NAD(P)-bd_dom_sf"/>
</dbReference>
<evidence type="ECO:0000256" key="8">
    <source>
        <dbReference type="PIRSR" id="PIRSR500134-1"/>
    </source>
</evidence>
<feature type="binding site" evidence="10">
    <location>
        <position position="35"/>
    </location>
    <ligand>
        <name>NAD(+)</name>
        <dbReference type="ChEBI" id="CHEBI:57540"/>
    </ligand>
</feature>
<dbReference type="GO" id="GO:0000271">
    <property type="term" value="P:polysaccharide biosynthetic process"/>
    <property type="evidence" value="ECO:0007669"/>
    <property type="project" value="InterPro"/>
</dbReference>
<dbReference type="SUPFAM" id="SSF52413">
    <property type="entry name" value="UDP-glucose/GDP-mannose dehydrogenase C-terminal domain"/>
    <property type="match status" value="1"/>
</dbReference>
<feature type="binding site" evidence="10">
    <location>
        <position position="155"/>
    </location>
    <ligand>
        <name>NAD(+)</name>
        <dbReference type="ChEBI" id="CHEBI:57540"/>
    </ligand>
</feature>
<dbReference type="SMART" id="SM00984">
    <property type="entry name" value="UDPG_MGDP_dh_C"/>
    <property type="match status" value="1"/>
</dbReference>
<sequence length="436" mass="47962">MKITVIGSGYVGTTTAIVLASMHHQVISADVDRGKVEKLRRGVLPFVESGLDKLLCEMHGSGQLEFTSNIEAAIRDGQVIIITVGTPSLPDGRADLRYLQTVADTIAGSINEYKVIAVKSTVPVGTNRWLSEYLAEKIGTAELFDVVSNPEFLREGSALYDTLHPERTVLGGNSSRAMAILQEIYKPLDSGFILTDWETAELIKYASNAFLATKISFINEVARTADQVGADVTTVARGMGMDTRIGSQFLKAGIGYGGSCFPKDVKALIHTAKELGIDPKILEAVEAVNRTQTEYYLNKLTDVLLANAKKPWTIAVLGLTFKPDTDDQRESPAIRMVEQLLEHCIEIRILDPTIQMPTQTPWPDEPKIAVCSTIEETLSAADAAILCTEWEQFGKINWKETVPIMRHPILLDGRNYYEPEHMKAAGIHYIAVGRRS</sequence>
<evidence type="ECO:0000256" key="10">
    <source>
        <dbReference type="PIRSR" id="PIRSR500134-3"/>
    </source>
</evidence>
<dbReference type="GO" id="GO:0006065">
    <property type="term" value="P:UDP-glucuronate biosynthetic process"/>
    <property type="evidence" value="ECO:0007669"/>
    <property type="project" value="UniProtKB-UniPathway"/>
</dbReference>
<dbReference type="Gene3D" id="1.20.5.100">
    <property type="entry name" value="Cytochrome c1, transmembrane anchor, C-terminal"/>
    <property type="match status" value="1"/>
</dbReference>
<dbReference type="PIRSF" id="PIRSF000124">
    <property type="entry name" value="UDPglc_GDPman_dh"/>
    <property type="match status" value="1"/>
</dbReference>
<dbReference type="RefSeq" id="WP_096184350.1">
    <property type="nucleotide sequence ID" value="NZ_BDUF01000112.1"/>
</dbReference>
<feature type="binding site" evidence="10">
    <location>
        <position position="329"/>
    </location>
    <ligand>
        <name>NAD(+)</name>
        <dbReference type="ChEBI" id="CHEBI:57540"/>
    </ligand>
</feature>
<feature type="binding site" evidence="9">
    <location>
        <begin position="152"/>
        <end position="155"/>
    </location>
    <ligand>
        <name>substrate</name>
    </ligand>
</feature>
<feature type="binding site" evidence="10">
    <location>
        <position position="86"/>
    </location>
    <ligand>
        <name>NAD(+)</name>
        <dbReference type="ChEBI" id="CHEBI:57540"/>
    </ligand>
</feature>
<dbReference type="PANTHER" id="PTHR43750:SF3">
    <property type="entry name" value="UDP-GLUCOSE 6-DEHYDROGENASE TUAD"/>
    <property type="match status" value="1"/>
</dbReference>
<evidence type="ECO:0000256" key="7">
    <source>
        <dbReference type="PIRNR" id="PIRNR000124"/>
    </source>
</evidence>
<evidence type="ECO:0000256" key="6">
    <source>
        <dbReference type="ARBA" id="ARBA00047473"/>
    </source>
</evidence>
<organism evidence="12 13">
    <name type="scientific">Effusibacillus lacus</name>
    <dbReference type="NCBI Taxonomy" id="1348429"/>
    <lineage>
        <taxon>Bacteria</taxon>
        <taxon>Bacillati</taxon>
        <taxon>Bacillota</taxon>
        <taxon>Bacilli</taxon>
        <taxon>Bacillales</taxon>
        <taxon>Alicyclobacillaceae</taxon>
        <taxon>Effusibacillus</taxon>
    </lineage>
</organism>
<dbReference type="InterPro" id="IPR014027">
    <property type="entry name" value="UDP-Glc/GDP-Man_DH_C"/>
</dbReference>
<dbReference type="InterPro" id="IPR028357">
    <property type="entry name" value="UDPglc_DH_bac"/>
</dbReference>
<feature type="binding site" evidence="9">
    <location>
        <position position="322"/>
    </location>
    <ligand>
        <name>substrate</name>
    </ligand>
</feature>
<proteinExistence type="inferred from homology"/>
<dbReference type="SUPFAM" id="SSF51735">
    <property type="entry name" value="NAD(P)-binding Rossmann-fold domains"/>
    <property type="match status" value="1"/>
</dbReference>
<dbReference type="InterPro" id="IPR017476">
    <property type="entry name" value="UDP-Glc/GDP-Man"/>
</dbReference>
<evidence type="ECO:0000256" key="4">
    <source>
        <dbReference type="ARBA" id="ARBA00023002"/>
    </source>
</evidence>
<dbReference type="EC" id="1.1.1.22" evidence="3 7"/>
<feature type="binding site" evidence="10">
    <location>
        <position position="121"/>
    </location>
    <ligand>
        <name>NAD(+)</name>
        <dbReference type="ChEBI" id="CHEBI:57540"/>
    </ligand>
</feature>
<feature type="binding site" evidence="9">
    <location>
        <position position="204"/>
    </location>
    <ligand>
        <name>substrate</name>
    </ligand>
</feature>
<dbReference type="InterPro" id="IPR014026">
    <property type="entry name" value="UDP-Glc/GDP-Man_DH_dimer"/>
</dbReference>
<evidence type="ECO:0000256" key="2">
    <source>
        <dbReference type="ARBA" id="ARBA00006601"/>
    </source>
</evidence>
<evidence type="ECO:0000256" key="1">
    <source>
        <dbReference type="ARBA" id="ARBA00004701"/>
    </source>
</evidence>
<feature type="domain" description="UDP-glucose/GDP-mannose dehydrogenase C-terminal" evidence="11">
    <location>
        <begin position="315"/>
        <end position="419"/>
    </location>
</feature>
<feature type="active site" description="Nucleophile" evidence="8">
    <location>
        <position position="260"/>
    </location>
</feature>
<comment type="pathway">
    <text evidence="1">Nucleotide-sugar biosynthesis; UDP-alpha-D-glucuronate biosynthesis; UDP-alpha-D-glucuronate from UDP-alpha-D-glucose: step 1/1.</text>
</comment>
<feature type="binding site" evidence="9">
    <location>
        <position position="257"/>
    </location>
    <ligand>
        <name>substrate</name>
    </ligand>
</feature>
<dbReference type="NCBIfam" id="TIGR03026">
    <property type="entry name" value="NDP-sugDHase"/>
    <property type="match status" value="1"/>
</dbReference>
<dbReference type="Pfam" id="PF00984">
    <property type="entry name" value="UDPG_MGDP_dh"/>
    <property type="match status" value="1"/>
</dbReference>
<dbReference type="OrthoDB" id="9803238at2"/>
<comment type="similarity">
    <text evidence="2 7">Belongs to the UDP-glucose/GDP-mannose dehydrogenase family.</text>
</comment>
<dbReference type="PIRSF" id="PIRSF500134">
    <property type="entry name" value="UDPglc_DH_bac"/>
    <property type="match status" value="1"/>
</dbReference>
<protein>
    <recommendedName>
        <fullName evidence="3 7">UDP-glucose 6-dehydrogenase</fullName>
        <ecNumber evidence="3 7">1.1.1.22</ecNumber>
    </recommendedName>
</protein>
<dbReference type="EMBL" id="BDUF01000112">
    <property type="protein sequence ID" value="GAX92004.1"/>
    <property type="molecule type" value="Genomic_DNA"/>
</dbReference>
<evidence type="ECO:0000259" key="11">
    <source>
        <dbReference type="SMART" id="SM00984"/>
    </source>
</evidence>
<evidence type="ECO:0000256" key="3">
    <source>
        <dbReference type="ARBA" id="ARBA00012954"/>
    </source>
</evidence>
<dbReference type="AlphaFoldDB" id="A0A292YU70"/>
<dbReference type="SUPFAM" id="SSF48179">
    <property type="entry name" value="6-phosphogluconate dehydrogenase C-terminal domain-like"/>
    <property type="match status" value="1"/>
</dbReference>
<dbReference type="GO" id="GO:0003979">
    <property type="term" value="F:UDP-glucose 6-dehydrogenase activity"/>
    <property type="evidence" value="ECO:0007669"/>
    <property type="project" value="UniProtKB-EC"/>
</dbReference>
<dbReference type="Proteomes" id="UP000217785">
    <property type="component" value="Unassembled WGS sequence"/>
</dbReference>
<gene>
    <name evidence="12" type="ORF">EFBL_3695</name>
</gene>
<feature type="binding site" evidence="10">
    <location>
        <position position="30"/>
    </location>
    <ligand>
        <name>NAD(+)</name>
        <dbReference type="ChEBI" id="CHEBI:57540"/>
    </ligand>
</feature>
<reference evidence="13" key="1">
    <citation type="submission" date="2017-07" db="EMBL/GenBank/DDBJ databases">
        <title>Draft genome sequence of Effusibacillus lacus strain skLN1.</title>
        <authorList>
            <person name="Watanabe M."/>
            <person name="Kojima H."/>
            <person name="Fukui M."/>
        </authorList>
    </citation>
    <scope>NUCLEOTIDE SEQUENCE [LARGE SCALE GENOMIC DNA]</scope>
    <source>
        <strain evidence="13">skLN1</strain>
    </source>
</reference>
<dbReference type="UniPathway" id="UPA00038">
    <property type="reaction ID" value="UER00491"/>
</dbReference>
<name>A0A292YU70_9BACL</name>
<dbReference type="Pfam" id="PF03721">
    <property type="entry name" value="UDPG_MGDP_dh_N"/>
    <property type="match status" value="1"/>
</dbReference>
<dbReference type="Gene3D" id="3.40.50.720">
    <property type="entry name" value="NAD(P)-binding Rossmann-like Domain"/>
    <property type="match status" value="2"/>
</dbReference>
<dbReference type="GO" id="GO:0051287">
    <property type="term" value="F:NAD binding"/>
    <property type="evidence" value="ECO:0007669"/>
    <property type="project" value="InterPro"/>
</dbReference>
<feature type="binding site" evidence="9">
    <location>
        <begin position="249"/>
        <end position="253"/>
    </location>
    <ligand>
        <name>substrate</name>
    </ligand>
</feature>
<dbReference type="InterPro" id="IPR036220">
    <property type="entry name" value="UDP-Glc/GDP-Man_DH_C_sf"/>
</dbReference>
<dbReference type="PANTHER" id="PTHR43750">
    <property type="entry name" value="UDP-GLUCOSE 6-DEHYDROGENASE TUAD"/>
    <property type="match status" value="1"/>
</dbReference>
<comment type="catalytic activity">
    <reaction evidence="6 7">
        <text>UDP-alpha-D-glucose + 2 NAD(+) + H2O = UDP-alpha-D-glucuronate + 2 NADH + 3 H(+)</text>
        <dbReference type="Rhea" id="RHEA:23596"/>
        <dbReference type="ChEBI" id="CHEBI:15377"/>
        <dbReference type="ChEBI" id="CHEBI:15378"/>
        <dbReference type="ChEBI" id="CHEBI:57540"/>
        <dbReference type="ChEBI" id="CHEBI:57945"/>
        <dbReference type="ChEBI" id="CHEBI:58052"/>
        <dbReference type="ChEBI" id="CHEBI:58885"/>
        <dbReference type="EC" id="1.1.1.22"/>
    </reaction>
</comment>